<protein>
    <submittedName>
        <fullName evidence="1">Uncharacterized protein</fullName>
    </submittedName>
</protein>
<dbReference type="PANTHER" id="PTHR21174:SF0">
    <property type="entry name" value="HD PHOSPHOHYDROLASE FAMILY PROTEIN-RELATED"/>
    <property type="match status" value="1"/>
</dbReference>
<proteinExistence type="predicted"/>
<sequence length="210" mass="24819">MSGEEGEAAERQDLERLWKQEIAANVDSESTAIFDWWARLTAQYAENARTYFNLEFLDNKAKWFYEIKDELKSPTAVACAIIFQYFEYEPQSEDWREKNSEHFKEFATEVQLDDDKTRTTIELLDASKTSITEEHQSEGAYGSEDIHFFLDLDMVYLGADAPEYRAQSDKMRQEYSFLRSDQYNTSQIKDTPKFSIDTQHLRYIYIPREI</sequence>
<accession>A0A9P0AJP5</accession>
<gene>
    <name evidence="1" type="ORF">BEMITA_LOCUS12787</name>
</gene>
<organism evidence="1 2">
    <name type="scientific">Bemisia tabaci</name>
    <name type="common">Sweetpotato whitefly</name>
    <name type="synonym">Aleurodes tabaci</name>
    <dbReference type="NCBI Taxonomy" id="7038"/>
    <lineage>
        <taxon>Eukaryota</taxon>
        <taxon>Metazoa</taxon>
        <taxon>Ecdysozoa</taxon>
        <taxon>Arthropoda</taxon>
        <taxon>Hexapoda</taxon>
        <taxon>Insecta</taxon>
        <taxon>Pterygota</taxon>
        <taxon>Neoptera</taxon>
        <taxon>Paraneoptera</taxon>
        <taxon>Hemiptera</taxon>
        <taxon>Sternorrhyncha</taxon>
        <taxon>Aleyrodoidea</taxon>
        <taxon>Aleyrodidae</taxon>
        <taxon>Aleyrodinae</taxon>
        <taxon>Bemisia</taxon>
    </lineage>
</organism>
<dbReference type="InterPro" id="IPR009218">
    <property type="entry name" value="HD_phosphohydro"/>
</dbReference>
<name>A0A9P0AJP5_BEMTA</name>
<reference evidence="1" key="1">
    <citation type="submission" date="2021-12" db="EMBL/GenBank/DDBJ databases">
        <authorList>
            <person name="King R."/>
        </authorList>
    </citation>
    <scope>NUCLEOTIDE SEQUENCE</scope>
</reference>
<dbReference type="PANTHER" id="PTHR21174">
    <property type="match status" value="1"/>
</dbReference>
<dbReference type="Proteomes" id="UP001152759">
    <property type="component" value="Chromosome 8"/>
</dbReference>
<dbReference type="EMBL" id="OU963869">
    <property type="protein sequence ID" value="CAH0394496.1"/>
    <property type="molecule type" value="Genomic_DNA"/>
</dbReference>
<dbReference type="KEGG" id="btab:109032597"/>
<evidence type="ECO:0000313" key="2">
    <source>
        <dbReference type="Proteomes" id="UP001152759"/>
    </source>
</evidence>
<keyword evidence="2" id="KW-1185">Reference proteome</keyword>
<evidence type="ECO:0000313" key="1">
    <source>
        <dbReference type="EMBL" id="CAH0394496.1"/>
    </source>
</evidence>
<dbReference type="AlphaFoldDB" id="A0A9P0AJP5"/>